<protein>
    <submittedName>
        <fullName evidence="1">Uncharacterized protein</fullName>
    </submittedName>
</protein>
<reference evidence="1 2" key="1">
    <citation type="submission" date="2019-04" db="EMBL/GenBank/DDBJ databases">
        <title>Flavobacterium sp. GS03.</title>
        <authorList>
            <person name="Kim H."/>
        </authorList>
    </citation>
    <scope>NUCLEOTIDE SEQUENCE [LARGE SCALE GENOMIC DNA]</scope>
    <source>
        <strain evidence="1 2">GS03</strain>
    </source>
</reference>
<organism evidence="1 2">
    <name type="scientific">Flavobacterium sangjuense</name>
    <dbReference type="NCBI Taxonomy" id="2518177"/>
    <lineage>
        <taxon>Bacteria</taxon>
        <taxon>Pseudomonadati</taxon>
        <taxon>Bacteroidota</taxon>
        <taxon>Flavobacteriia</taxon>
        <taxon>Flavobacteriales</taxon>
        <taxon>Flavobacteriaceae</taxon>
        <taxon>Flavobacterium</taxon>
    </lineage>
</organism>
<dbReference type="AlphaFoldDB" id="A0A4P7PRR2"/>
<dbReference type="OrthoDB" id="3619815at2"/>
<accession>A0A4P7PRR2</accession>
<proteinExistence type="predicted"/>
<dbReference type="RefSeq" id="WP_136151521.1">
    <property type="nucleotide sequence ID" value="NZ_CP038810.1"/>
</dbReference>
<dbReference type="EMBL" id="CP038810">
    <property type="protein sequence ID" value="QBZ97568.1"/>
    <property type="molecule type" value="Genomic_DNA"/>
</dbReference>
<evidence type="ECO:0000313" key="1">
    <source>
        <dbReference type="EMBL" id="QBZ97568.1"/>
    </source>
</evidence>
<name>A0A4P7PRR2_9FLAO</name>
<keyword evidence="2" id="KW-1185">Reference proteome</keyword>
<gene>
    <name evidence="1" type="ORF">GS03_01060</name>
</gene>
<dbReference type="KEGG" id="fsn:GS03_01060"/>
<sequence length="216" mass="24670">MTEPKTTELETIKINTKEGKLLSDLVSLESDLEFTKATLKLLSQRPAETKSDNEINTVNIELSENVVINRALYTSALISYTRCFNKGARLGLTSEIFNYFKDSEGAKKAHKHFTDLRSKHFAHSINPFEQHQTIGLLKENHVVSVANINIFLLNHTNQETFLNLVEASLLYVKREIELKTKLVLEEAQKMSMEEIEKAKKTSMKIAGLEQVNEFRK</sequence>
<evidence type="ECO:0000313" key="2">
    <source>
        <dbReference type="Proteomes" id="UP000296862"/>
    </source>
</evidence>
<dbReference type="Proteomes" id="UP000296862">
    <property type="component" value="Chromosome"/>
</dbReference>